<dbReference type="InterPro" id="IPR051204">
    <property type="entry name" value="ABC_transp_perm/SBD"/>
</dbReference>
<keyword evidence="11" id="KW-1185">Reference proteome</keyword>
<evidence type="ECO:0000313" key="10">
    <source>
        <dbReference type="EMBL" id="MBT1686611.1"/>
    </source>
</evidence>
<feature type="transmembrane region" description="Helical" evidence="8">
    <location>
        <begin position="424"/>
        <end position="443"/>
    </location>
</feature>
<protein>
    <submittedName>
        <fullName evidence="10">ABC transporter permease subunit</fullName>
    </submittedName>
</protein>
<sequence length="493" mass="54170">MKRWLFIGLILLAESRVAPAQEVLRVGAKHFNEGYILGEMVSLMLEDGGFTVERRFNLGGTAVSFEALKSGAIDVYPEYTGTLATEILGTPELKSIKTIDSVLQRRLGLRISASYGFNNTYALLMRPQQADSLSVKDIADLQRHIDLQIGVSYEFLKRRDGWGPLASFYGLPQQPVGLEHGLAYQALREGRIDVTDAYSTDGEIERYGLRLLTDNKRFFPTYEAVSFYRAGLPAEAQEQLRKLTGKITAAEMQALNAQALFEEKPFRTIAYEFLREKQLIGDQADAPASRWADIMRHVWDHLSLTALALLAAVVIALPLGVVLYRYSYAAKIVLYLTGILQTIPSIALLALMIPLFGIGLVPAVIALFLYALLPILRNTVVGLLTVDPALKKVAAGIGLTPWNRLRLVELPLAMPSILTGIRTAAVINVGTATLAAFIGAGGLGEFIVTGLALNNTALILQGAVPAAVLAVGIELLFELLEWWLVPRHLRRRY</sequence>
<comment type="caution">
    <text evidence="10">The sequence shown here is derived from an EMBL/GenBank/DDBJ whole genome shotgun (WGS) entry which is preliminary data.</text>
</comment>
<evidence type="ECO:0000259" key="9">
    <source>
        <dbReference type="PROSITE" id="PS50928"/>
    </source>
</evidence>
<evidence type="ECO:0000256" key="2">
    <source>
        <dbReference type="ARBA" id="ARBA00022448"/>
    </source>
</evidence>
<evidence type="ECO:0000256" key="6">
    <source>
        <dbReference type="ARBA" id="ARBA00035642"/>
    </source>
</evidence>
<keyword evidence="4 8" id="KW-1133">Transmembrane helix</keyword>
<dbReference type="Gene3D" id="3.40.190.120">
    <property type="entry name" value="Osmoprotection protein (prox), domain 2"/>
    <property type="match status" value="1"/>
</dbReference>
<keyword evidence="2 8" id="KW-0813">Transport</keyword>
<comment type="similarity">
    <text evidence="8">Belongs to the binding-protein-dependent transport system permease family.</text>
</comment>
<dbReference type="AlphaFoldDB" id="A0AAP2D743"/>
<evidence type="ECO:0000256" key="5">
    <source>
        <dbReference type="ARBA" id="ARBA00023136"/>
    </source>
</evidence>
<dbReference type="InterPro" id="IPR007210">
    <property type="entry name" value="ABC_Gly_betaine_transp_sub-bd"/>
</dbReference>
<comment type="subcellular location">
    <subcellularLocation>
        <location evidence="1 8">Cell membrane</location>
        <topology evidence="1 8">Multi-pass membrane protein</topology>
    </subcellularLocation>
</comment>
<dbReference type="GO" id="GO:0043190">
    <property type="term" value="C:ATP-binding cassette (ABC) transporter complex"/>
    <property type="evidence" value="ECO:0007669"/>
    <property type="project" value="InterPro"/>
</dbReference>
<dbReference type="GO" id="GO:0022857">
    <property type="term" value="F:transmembrane transporter activity"/>
    <property type="evidence" value="ECO:0007669"/>
    <property type="project" value="InterPro"/>
</dbReference>
<dbReference type="Gene3D" id="1.10.3720.10">
    <property type="entry name" value="MetI-like"/>
    <property type="match status" value="1"/>
</dbReference>
<evidence type="ECO:0000256" key="7">
    <source>
        <dbReference type="ARBA" id="ARBA00035652"/>
    </source>
</evidence>
<dbReference type="InterPro" id="IPR000515">
    <property type="entry name" value="MetI-like"/>
</dbReference>
<dbReference type="GO" id="GO:0031460">
    <property type="term" value="P:glycine betaine transport"/>
    <property type="evidence" value="ECO:0007669"/>
    <property type="project" value="TreeGrafter"/>
</dbReference>
<dbReference type="RefSeq" id="WP_254089848.1">
    <property type="nucleotide sequence ID" value="NZ_JAHESC010000009.1"/>
</dbReference>
<dbReference type="FunFam" id="1.10.3720.10:FF:000001">
    <property type="entry name" value="Glycine betaine ABC transporter, permease"/>
    <property type="match status" value="1"/>
</dbReference>
<evidence type="ECO:0000256" key="1">
    <source>
        <dbReference type="ARBA" id="ARBA00004651"/>
    </source>
</evidence>
<dbReference type="SUPFAM" id="SSF161098">
    <property type="entry name" value="MetI-like"/>
    <property type="match status" value="1"/>
</dbReference>
<proteinExistence type="inferred from homology"/>
<feature type="transmembrane region" description="Helical" evidence="8">
    <location>
        <begin position="333"/>
        <end position="353"/>
    </location>
</feature>
<feature type="domain" description="ABC transmembrane type-1" evidence="9">
    <location>
        <begin position="298"/>
        <end position="481"/>
    </location>
</feature>
<organism evidence="10 11">
    <name type="scientific">Dawidia soli</name>
    <dbReference type="NCBI Taxonomy" id="2782352"/>
    <lineage>
        <taxon>Bacteria</taxon>
        <taxon>Pseudomonadati</taxon>
        <taxon>Bacteroidota</taxon>
        <taxon>Cytophagia</taxon>
        <taxon>Cytophagales</taxon>
        <taxon>Chryseotaleaceae</taxon>
        <taxon>Dawidia</taxon>
    </lineage>
</organism>
<comment type="similarity">
    <text evidence="6">In the C-terminal section; belongs to the OsmX family.</text>
</comment>
<dbReference type="Pfam" id="PF00528">
    <property type="entry name" value="BPD_transp_1"/>
    <property type="match status" value="1"/>
</dbReference>
<dbReference type="PANTHER" id="PTHR30177:SF4">
    <property type="entry name" value="OSMOPROTECTANT IMPORT PERMEASE PROTEIN OSMW"/>
    <property type="match status" value="1"/>
</dbReference>
<dbReference type="Pfam" id="PF04069">
    <property type="entry name" value="OpuAC"/>
    <property type="match status" value="1"/>
</dbReference>
<dbReference type="SUPFAM" id="SSF53850">
    <property type="entry name" value="Periplasmic binding protein-like II"/>
    <property type="match status" value="1"/>
</dbReference>
<feature type="transmembrane region" description="Helical" evidence="8">
    <location>
        <begin position="463"/>
        <end position="485"/>
    </location>
</feature>
<feature type="transmembrane region" description="Helical" evidence="8">
    <location>
        <begin position="304"/>
        <end position="326"/>
    </location>
</feature>
<dbReference type="PROSITE" id="PS50928">
    <property type="entry name" value="ABC_TM1"/>
    <property type="match status" value="1"/>
</dbReference>
<keyword evidence="3 8" id="KW-0812">Transmembrane</keyword>
<evidence type="ECO:0000313" key="11">
    <source>
        <dbReference type="Proteomes" id="UP001319180"/>
    </source>
</evidence>
<evidence type="ECO:0000256" key="8">
    <source>
        <dbReference type="RuleBase" id="RU363032"/>
    </source>
</evidence>
<dbReference type="InterPro" id="IPR035906">
    <property type="entry name" value="MetI-like_sf"/>
</dbReference>
<dbReference type="EMBL" id="JAHESC010000009">
    <property type="protein sequence ID" value="MBT1686611.1"/>
    <property type="molecule type" value="Genomic_DNA"/>
</dbReference>
<keyword evidence="5 8" id="KW-0472">Membrane</keyword>
<dbReference type="Gene3D" id="3.40.190.10">
    <property type="entry name" value="Periplasmic binding protein-like II"/>
    <property type="match status" value="1"/>
</dbReference>
<accession>A0AAP2D743</accession>
<evidence type="ECO:0000256" key="3">
    <source>
        <dbReference type="ARBA" id="ARBA00022692"/>
    </source>
</evidence>
<evidence type="ECO:0000256" key="4">
    <source>
        <dbReference type="ARBA" id="ARBA00022989"/>
    </source>
</evidence>
<dbReference type="CDD" id="cd06261">
    <property type="entry name" value="TM_PBP2"/>
    <property type="match status" value="1"/>
</dbReference>
<comment type="similarity">
    <text evidence="7">In the N-terminal section; belongs to the binding-protein-dependent transport system permease family.</text>
</comment>
<dbReference type="PANTHER" id="PTHR30177">
    <property type="entry name" value="GLYCINE BETAINE/L-PROLINE TRANSPORT SYSTEM PERMEASE PROTEIN PROW"/>
    <property type="match status" value="1"/>
</dbReference>
<gene>
    <name evidence="10" type="ORF">KK078_08595</name>
</gene>
<name>A0AAP2D743_9BACT</name>
<feature type="transmembrane region" description="Helical" evidence="8">
    <location>
        <begin position="359"/>
        <end position="376"/>
    </location>
</feature>
<reference evidence="10 11" key="1">
    <citation type="submission" date="2021-05" db="EMBL/GenBank/DDBJ databases">
        <title>A Polyphasic approach of four new species of the genus Ohtaekwangia: Ohtaekwangia histidinii sp. nov., Ohtaekwangia cretensis sp. nov., Ohtaekwangia indiensis sp. nov., Ohtaekwangia reichenbachii sp. nov. from diverse environment.</title>
        <authorList>
            <person name="Octaviana S."/>
        </authorList>
    </citation>
    <scope>NUCLEOTIDE SEQUENCE [LARGE SCALE GENOMIC DNA]</scope>
    <source>
        <strain evidence="10 11">PWU37</strain>
    </source>
</reference>
<dbReference type="Proteomes" id="UP001319180">
    <property type="component" value="Unassembled WGS sequence"/>
</dbReference>